<feature type="transmembrane region" description="Helical" evidence="5">
    <location>
        <begin position="649"/>
        <end position="669"/>
    </location>
</feature>
<name>A0ABV1HGQ3_9FIRM</name>
<feature type="transmembrane region" description="Helical" evidence="5">
    <location>
        <begin position="607"/>
        <end position="629"/>
    </location>
</feature>
<comment type="subcellular location">
    <subcellularLocation>
        <location evidence="1">Membrane</location>
        <topology evidence="1">Multi-pass membrane protein</topology>
    </subcellularLocation>
</comment>
<dbReference type="EMBL" id="JBBMEX010000015">
    <property type="protein sequence ID" value="MEQ2558685.1"/>
    <property type="molecule type" value="Genomic_DNA"/>
</dbReference>
<organism evidence="7 8">
    <name type="scientific">Maccoyibacter intestinihominis</name>
    <dbReference type="NCBI Taxonomy" id="3133499"/>
    <lineage>
        <taxon>Bacteria</taxon>
        <taxon>Bacillati</taxon>
        <taxon>Bacillota</taxon>
        <taxon>Clostridia</taxon>
        <taxon>Lachnospirales</taxon>
        <taxon>Lachnospiraceae</taxon>
        <taxon>Maccoyibacter</taxon>
    </lineage>
</organism>
<accession>A0ABV1HGQ3</accession>
<feature type="transmembrane region" description="Helical" evidence="5">
    <location>
        <begin position="12"/>
        <end position="38"/>
    </location>
</feature>
<dbReference type="InterPro" id="IPR023908">
    <property type="entry name" value="xxxLxxG_rpt"/>
</dbReference>
<feature type="transmembrane region" description="Helical" evidence="5">
    <location>
        <begin position="675"/>
        <end position="697"/>
    </location>
</feature>
<dbReference type="PANTHER" id="PTHR43077:SF5">
    <property type="entry name" value="PHAGE INFECTION PROTEIN"/>
    <property type="match status" value="1"/>
</dbReference>
<evidence type="ECO:0000256" key="1">
    <source>
        <dbReference type="ARBA" id="ARBA00004141"/>
    </source>
</evidence>
<feature type="domain" description="ABC-2 type transporter transmembrane" evidence="6">
    <location>
        <begin position="19"/>
        <end position="162"/>
    </location>
</feature>
<protein>
    <submittedName>
        <fullName evidence="7">YhgE/Pip domain-containing protein</fullName>
    </submittedName>
</protein>
<dbReference type="Pfam" id="PF12698">
    <property type="entry name" value="ABC2_membrane_3"/>
    <property type="match status" value="2"/>
</dbReference>
<dbReference type="InterPro" id="IPR017500">
    <property type="entry name" value="Phage_infect_YhgE_N"/>
</dbReference>
<dbReference type="Gene3D" id="3.40.1710.10">
    <property type="entry name" value="abc type-2 transporter like domain"/>
    <property type="match status" value="1"/>
</dbReference>
<evidence type="ECO:0000259" key="6">
    <source>
        <dbReference type="Pfam" id="PF12698"/>
    </source>
</evidence>
<sequence>MLKNEWKKLFQNKFMIVVMIAIILIPTIYTAIFVGAMWDPYGRVEHLPVAVVNKDVPVTYKDKELSVGEDLVKNLKENNSLDFNFVDADTAAAGLANGTYYMVLTIPKDFSKNATTLTEKNAKKMMLYYETNPGQNYIASKMSETAVSKIQTNIREKITTQYTETVFEQLGTIGDGFVEAADGALQITDGTDQLLDGNGQLQDGIETLKDGTVALEDGSTSLQTGISAYTQGVGTLKAGADTLNGKSSDLNGGVTSVSEGVTSLKSGSGAILAGMNTMSDELAKSLSKENMKNMEALRGGLTSINKGIQTLNTELQKMDVEGQLNTTVSAVTGGLTSIQGSLLNSQTHMGELQTAIGTLKMQLLASGKTEDEVNAMLLPLMQSAQAVGGDVSAIATTTSGLADSLKNSNLSEVTQKVDTLKSNVSTLAENSDVVLPNSSTTIEKLTSGLQGVQSALDKTGETADQMGLIQAMGAVNTGLGQLDTGINGEKGLKAGVKAYTDGVSQLAGGAEQLTANSAALNEGAGKLTSGAAALKDGSNRLYDGTVSMQEGLSKLKDGSVTLADSLNDAGDEVKATNTDEDTVEMFAAPVETKGSTYSRIDNNGSAMAAYMMGVGLWVACIAFCVMYPLMKPAGEVKNGIRWWFSKASVYLIIASVQAVVMVLMLKLILGFQPEYLGRTILVAMVASMAFMSVMYFFNICFDKVGSYLMLIFMVLQLGGSAGTYPLELSSDFYHKIHERMPFTYSVKAFRSTISTGQDISGEMAVFIGMIVVFNLLSLAVFVYKTKKGKNMISAEVAVES</sequence>
<evidence type="ECO:0000256" key="5">
    <source>
        <dbReference type="SAM" id="Phobius"/>
    </source>
</evidence>
<keyword evidence="4 5" id="KW-0472">Membrane</keyword>
<evidence type="ECO:0000256" key="2">
    <source>
        <dbReference type="ARBA" id="ARBA00022692"/>
    </source>
</evidence>
<dbReference type="NCBIfam" id="TIGR03062">
    <property type="entry name" value="pip_yhgE_Cterm"/>
    <property type="match status" value="1"/>
</dbReference>
<gene>
    <name evidence="7" type="ORF">WMO43_12565</name>
</gene>
<dbReference type="InterPro" id="IPR051328">
    <property type="entry name" value="T7SS_ABC-Transporter"/>
</dbReference>
<feature type="transmembrane region" description="Helical" evidence="5">
    <location>
        <begin position="763"/>
        <end position="783"/>
    </location>
</feature>
<reference evidence="7 8" key="1">
    <citation type="submission" date="2024-03" db="EMBL/GenBank/DDBJ databases">
        <title>Human intestinal bacterial collection.</title>
        <authorList>
            <person name="Pauvert C."/>
            <person name="Hitch T.C.A."/>
            <person name="Clavel T."/>
        </authorList>
    </citation>
    <scope>NUCLEOTIDE SEQUENCE [LARGE SCALE GENOMIC DNA]</scope>
    <source>
        <strain evidence="7 8">CLA-AA-H185</strain>
    </source>
</reference>
<dbReference type="NCBIfam" id="TIGR03057">
    <property type="entry name" value="xxxLxxG_by_4"/>
    <property type="match status" value="2"/>
</dbReference>
<dbReference type="Proteomes" id="UP001454489">
    <property type="component" value="Unassembled WGS sequence"/>
</dbReference>
<keyword evidence="8" id="KW-1185">Reference proteome</keyword>
<comment type="caution">
    <text evidence="7">The sequence shown here is derived from an EMBL/GenBank/DDBJ whole genome shotgun (WGS) entry which is preliminary data.</text>
</comment>
<evidence type="ECO:0000313" key="7">
    <source>
        <dbReference type="EMBL" id="MEQ2558685.1"/>
    </source>
</evidence>
<keyword evidence="3 5" id="KW-1133">Transmembrane helix</keyword>
<feature type="transmembrane region" description="Helical" evidence="5">
    <location>
        <begin position="704"/>
        <end position="724"/>
    </location>
</feature>
<dbReference type="RefSeq" id="WP_177963079.1">
    <property type="nucleotide sequence ID" value="NZ_JBBMEX010000015.1"/>
</dbReference>
<feature type="domain" description="ABC-2 type transporter transmembrane" evidence="6">
    <location>
        <begin position="605"/>
        <end position="778"/>
    </location>
</feature>
<dbReference type="InterPro" id="IPR013525">
    <property type="entry name" value="ABC2_TM"/>
</dbReference>
<dbReference type="PANTHER" id="PTHR43077">
    <property type="entry name" value="TRANSPORT PERMEASE YVFS-RELATED"/>
    <property type="match status" value="1"/>
</dbReference>
<dbReference type="NCBIfam" id="TIGR03061">
    <property type="entry name" value="pip_yhgE_Nterm"/>
    <property type="match status" value="1"/>
</dbReference>
<dbReference type="InterPro" id="IPR017501">
    <property type="entry name" value="Phage_infect_YhgE_C"/>
</dbReference>
<evidence type="ECO:0000256" key="4">
    <source>
        <dbReference type="ARBA" id="ARBA00023136"/>
    </source>
</evidence>
<keyword evidence="2 5" id="KW-0812">Transmembrane</keyword>
<proteinExistence type="predicted"/>
<evidence type="ECO:0000313" key="8">
    <source>
        <dbReference type="Proteomes" id="UP001454489"/>
    </source>
</evidence>
<evidence type="ECO:0000256" key="3">
    <source>
        <dbReference type="ARBA" id="ARBA00022989"/>
    </source>
</evidence>